<gene>
    <name evidence="1" type="ORF">EDD18DRAFT_1186140</name>
</gene>
<comment type="caution">
    <text evidence="1">The sequence shown here is derived from an EMBL/GenBank/DDBJ whole genome shotgun (WGS) entry which is preliminary data.</text>
</comment>
<organism evidence="1 2">
    <name type="scientific">Armillaria luteobubalina</name>
    <dbReference type="NCBI Taxonomy" id="153913"/>
    <lineage>
        <taxon>Eukaryota</taxon>
        <taxon>Fungi</taxon>
        <taxon>Dikarya</taxon>
        <taxon>Basidiomycota</taxon>
        <taxon>Agaricomycotina</taxon>
        <taxon>Agaricomycetes</taxon>
        <taxon>Agaricomycetidae</taxon>
        <taxon>Agaricales</taxon>
        <taxon>Marasmiineae</taxon>
        <taxon>Physalacriaceae</taxon>
        <taxon>Armillaria</taxon>
    </lineage>
</organism>
<keyword evidence="2" id="KW-1185">Reference proteome</keyword>
<evidence type="ECO:0000313" key="2">
    <source>
        <dbReference type="Proteomes" id="UP001175228"/>
    </source>
</evidence>
<dbReference type="EMBL" id="JAUEPU010000033">
    <property type="protein sequence ID" value="KAK0491744.1"/>
    <property type="molecule type" value="Genomic_DNA"/>
</dbReference>
<sequence>MLVLELRPSWLHQKPSHQKTAIIKNSIVYHISWCSVQVLATMFHNVQDGKLPVRLSQYKLSTEPLYLILDVMIQRSSGKQKTWLLWLSSLFTPISFCVQSLLLFFASPSTAKVLQTTTMPALNACLQVARIAEASGIPYIEKLTKVTIAIMELLEQRGRNKKDVKALCKSIANTVVVINTVVSMNEELGVACFKEICGDMEEYL</sequence>
<feature type="non-terminal residue" evidence="1">
    <location>
        <position position="1"/>
    </location>
</feature>
<protein>
    <submittedName>
        <fullName evidence="1">Uncharacterized protein</fullName>
    </submittedName>
</protein>
<reference evidence="1" key="1">
    <citation type="submission" date="2023-06" db="EMBL/GenBank/DDBJ databases">
        <authorList>
            <consortium name="Lawrence Berkeley National Laboratory"/>
            <person name="Ahrendt S."/>
            <person name="Sahu N."/>
            <person name="Indic B."/>
            <person name="Wong-Bajracharya J."/>
            <person name="Merenyi Z."/>
            <person name="Ke H.-M."/>
            <person name="Monk M."/>
            <person name="Kocsube S."/>
            <person name="Drula E."/>
            <person name="Lipzen A."/>
            <person name="Balint B."/>
            <person name="Henrissat B."/>
            <person name="Andreopoulos B."/>
            <person name="Martin F.M."/>
            <person name="Harder C.B."/>
            <person name="Rigling D."/>
            <person name="Ford K.L."/>
            <person name="Foster G.D."/>
            <person name="Pangilinan J."/>
            <person name="Papanicolaou A."/>
            <person name="Barry K."/>
            <person name="LaButti K."/>
            <person name="Viragh M."/>
            <person name="Koriabine M."/>
            <person name="Yan M."/>
            <person name="Riley R."/>
            <person name="Champramary S."/>
            <person name="Plett K.L."/>
            <person name="Tsai I.J."/>
            <person name="Slot J."/>
            <person name="Sipos G."/>
            <person name="Plett J."/>
            <person name="Nagy L.G."/>
            <person name="Grigoriev I.V."/>
        </authorList>
    </citation>
    <scope>NUCLEOTIDE SEQUENCE</scope>
    <source>
        <strain evidence="1">HWK02</strain>
    </source>
</reference>
<accession>A0AA39UPG7</accession>
<dbReference type="Proteomes" id="UP001175228">
    <property type="component" value="Unassembled WGS sequence"/>
</dbReference>
<proteinExistence type="predicted"/>
<dbReference type="AlphaFoldDB" id="A0AA39UPG7"/>
<evidence type="ECO:0000313" key="1">
    <source>
        <dbReference type="EMBL" id="KAK0491744.1"/>
    </source>
</evidence>
<name>A0AA39UPG7_9AGAR</name>